<comment type="caution">
    <text evidence="1">The sequence shown here is derived from an EMBL/GenBank/DDBJ whole genome shotgun (WGS) entry which is preliminary data.</text>
</comment>
<proteinExistence type="predicted"/>
<dbReference type="AlphaFoldDB" id="X1BWW6"/>
<organism evidence="1">
    <name type="scientific">marine sediment metagenome</name>
    <dbReference type="NCBI Taxonomy" id="412755"/>
    <lineage>
        <taxon>unclassified sequences</taxon>
        <taxon>metagenomes</taxon>
        <taxon>ecological metagenomes</taxon>
    </lineage>
</organism>
<name>X1BWW6_9ZZZZ</name>
<reference evidence="1" key="1">
    <citation type="journal article" date="2014" name="Front. Microbiol.">
        <title>High frequency of phylogenetically diverse reductive dehalogenase-homologous genes in deep subseafloor sedimentary metagenomes.</title>
        <authorList>
            <person name="Kawai M."/>
            <person name="Futagami T."/>
            <person name="Toyoda A."/>
            <person name="Takaki Y."/>
            <person name="Nishi S."/>
            <person name="Hori S."/>
            <person name="Arai W."/>
            <person name="Tsubouchi T."/>
            <person name="Morono Y."/>
            <person name="Uchiyama I."/>
            <person name="Ito T."/>
            <person name="Fujiyama A."/>
            <person name="Inagaki F."/>
            <person name="Takami H."/>
        </authorList>
    </citation>
    <scope>NUCLEOTIDE SEQUENCE</scope>
    <source>
        <strain evidence="1">Expedition CK06-06</strain>
    </source>
</reference>
<accession>X1BWW6</accession>
<dbReference type="EMBL" id="BART01029292">
    <property type="protein sequence ID" value="GAG99495.1"/>
    <property type="molecule type" value="Genomic_DNA"/>
</dbReference>
<protein>
    <submittedName>
        <fullName evidence="1">Uncharacterized protein</fullName>
    </submittedName>
</protein>
<sequence>MFRKKAKIVITVHGVYPEQASALLKIALKF</sequence>
<gene>
    <name evidence="1" type="ORF">S01H4_51445</name>
</gene>
<feature type="non-terminal residue" evidence="1">
    <location>
        <position position="30"/>
    </location>
</feature>
<evidence type="ECO:0000313" key="1">
    <source>
        <dbReference type="EMBL" id="GAG99495.1"/>
    </source>
</evidence>